<dbReference type="Pfam" id="PF07927">
    <property type="entry name" value="HicA_toxin"/>
    <property type="match status" value="1"/>
</dbReference>
<organism evidence="1 2">
    <name type="scientific">Leclercia pneumoniae</name>
    <dbReference type="NCBI Taxonomy" id="2815358"/>
    <lineage>
        <taxon>Bacteria</taxon>
        <taxon>Pseudomonadati</taxon>
        <taxon>Pseudomonadota</taxon>
        <taxon>Gammaproteobacteria</taxon>
        <taxon>Enterobacterales</taxon>
        <taxon>Enterobacteriaceae</taxon>
        <taxon>Leclercia</taxon>
    </lineage>
</organism>
<dbReference type="InterPro" id="IPR012933">
    <property type="entry name" value="HicA_mRNA_interferase"/>
</dbReference>
<protein>
    <submittedName>
        <fullName evidence="1">Type II toxin-antitoxin system HicA family toxin</fullName>
    </submittedName>
</protein>
<dbReference type="RefSeq" id="WP_046886088.1">
    <property type="nucleotide sequence ID" value="NZ_CP071383.1"/>
</dbReference>
<dbReference type="Proteomes" id="UP000683497">
    <property type="component" value="Chromosome"/>
</dbReference>
<dbReference type="EMBL" id="CP076838">
    <property type="protein sequence ID" value="QWW80531.1"/>
    <property type="molecule type" value="Genomic_DNA"/>
</dbReference>
<evidence type="ECO:0000313" key="2">
    <source>
        <dbReference type="Proteomes" id="UP000683497"/>
    </source>
</evidence>
<reference evidence="1 2" key="1">
    <citation type="submission" date="2021-06" db="EMBL/GenBank/DDBJ databases">
        <title>Leclercia pneumoniae sp. nov.</title>
        <authorList>
            <person name="Hoenemann M."/>
            <person name="Viehweger A."/>
            <person name="Dietze N."/>
        </authorList>
    </citation>
    <scope>NUCLEOTIDE SEQUENCE [LARGE SCALE GENOMIC DNA]</scope>
    <source>
        <strain evidence="2">49125</strain>
    </source>
</reference>
<gene>
    <name evidence="1" type="ORF">KQ929_04595</name>
</gene>
<sequence>MIQVSELNSRHRKTFDDVMTVPPKSGIKWDDVVSLIQYLGGKVKNGNGSRRRFVLSGSLWLTHQPHPGSVMDKGAVKGLQAWFEESVGVNYD</sequence>
<keyword evidence="2" id="KW-1185">Reference proteome</keyword>
<proteinExistence type="predicted"/>
<accession>A0ABX8JW83</accession>
<evidence type="ECO:0000313" key="1">
    <source>
        <dbReference type="EMBL" id="QWW80531.1"/>
    </source>
</evidence>
<name>A0ABX8JW83_9ENTR</name>